<keyword evidence="3" id="KW-1185">Reference proteome</keyword>
<dbReference type="Proteomes" id="UP000821853">
    <property type="component" value="Chromosome 3"/>
</dbReference>
<sequence length="202" mass="22018">MGLNGSSRLSRLGIKRSALDKGHGGRAQPVASFASSASASLERALDPLAPPRDDRCALTGPEPRELQRRRRVLPRPPALIDKCAPAGRQRQCGGGRHRRVFHADLCLMRAAINAVRRVRKEVLTSDPGLPLPLPLVCAAPIRGFRQRAVVPGVLRIVFAAGGQVARSLGATMKALWDTLRRREHKERPSALVIVDTYHADDE</sequence>
<evidence type="ECO:0000256" key="1">
    <source>
        <dbReference type="SAM" id="MobiDB-lite"/>
    </source>
</evidence>
<dbReference type="AlphaFoldDB" id="A0A9J6G666"/>
<dbReference type="VEuPathDB" id="VectorBase:HLOH_060135"/>
<reference evidence="2 3" key="1">
    <citation type="journal article" date="2020" name="Cell">
        <title>Large-Scale Comparative Analyses of Tick Genomes Elucidate Their Genetic Diversity and Vector Capacities.</title>
        <authorList>
            <consortium name="Tick Genome and Microbiome Consortium (TIGMIC)"/>
            <person name="Jia N."/>
            <person name="Wang J."/>
            <person name="Shi W."/>
            <person name="Du L."/>
            <person name="Sun Y."/>
            <person name="Zhan W."/>
            <person name="Jiang J.F."/>
            <person name="Wang Q."/>
            <person name="Zhang B."/>
            <person name="Ji P."/>
            <person name="Bell-Sakyi L."/>
            <person name="Cui X.M."/>
            <person name="Yuan T.T."/>
            <person name="Jiang B.G."/>
            <person name="Yang W.F."/>
            <person name="Lam T.T."/>
            <person name="Chang Q.C."/>
            <person name="Ding S.J."/>
            <person name="Wang X.J."/>
            <person name="Zhu J.G."/>
            <person name="Ruan X.D."/>
            <person name="Zhao L."/>
            <person name="Wei J.T."/>
            <person name="Ye R.Z."/>
            <person name="Que T.C."/>
            <person name="Du C.H."/>
            <person name="Zhou Y.H."/>
            <person name="Cheng J.X."/>
            <person name="Dai P.F."/>
            <person name="Guo W.B."/>
            <person name="Han X.H."/>
            <person name="Huang E.J."/>
            <person name="Li L.F."/>
            <person name="Wei W."/>
            <person name="Gao Y.C."/>
            <person name="Liu J.Z."/>
            <person name="Shao H.Z."/>
            <person name="Wang X."/>
            <person name="Wang C.C."/>
            <person name="Yang T.C."/>
            <person name="Huo Q.B."/>
            <person name="Li W."/>
            <person name="Chen H.Y."/>
            <person name="Chen S.E."/>
            <person name="Zhou L.G."/>
            <person name="Ni X.B."/>
            <person name="Tian J.H."/>
            <person name="Sheng Y."/>
            <person name="Liu T."/>
            <person name="Pan Y.S."/>
            <person name="Xia L.Y."/>
            <person name="Li J."/>
            <person name="Zhao F."/>
            <person name="Cao W.C."/>
        </authorList>
    </citation>
    <scope>NUCLEOTIDE SEQUENCE [LARGE SCALE GENOMIC DNA]</scope>
    <source>
        <strain evidence="2">HaeL-2018</strain>
    </source>
</reference>
<name>A0A9J6G666_HAELO</name>
<evidence type="ECO:0000313" key="2">
    <source>
        <dbReference type="EMBL" id="KAH9370016.1"/>
    </source>
</evidence>
<proteinExistence type="predicted"/>
<comment type="caution">
    <text evidence="2">The sequence shown here is derived from an EMBL/GenBank/DDBJ whole genome shotgun (WGS) entry which is preliminary data.</text>
</comment>
<evidence type="ECO:0000313" key="3">
    <source>
        <dbReference type="Proteomes" id="UP000821853"/>
    </source>
</evidence>
<feature type="compositionally biased region" description="Low complexity" evidence="1">
    <location>
        <begin position="31"/>
        <end position="40"/>
    </location>
</feature>
<feature type="region of interest" description="Disordered" evidence="1">
    <location>
        <begin position="1"/>
        <end position="72"/>
    </location>
</feature>
<gene>
    <name evidence="2" type="ORF">HPB48_001893</name>
</gene>
<accession>A0A9J6G666</accession>
<organism evidence="2 3">
    <name type="scientific">Haemaphysalis longicornis</name>
    <name type="common">Bush tick</name>
    <dbReference type="NCBI Taxonomy" id="44386"/>
    <lineage>
        <taxon>Eukaryota</taxon>
        <taxon>Metazoa</taxon>
        <taxon>Ecdysozoa</taxon>
        <taxon>Arthropoda</taxon>
        <taxon>Chelicerata</taxon>
        <taxon>Arachnida</taxon>
        <taxon>Acari</taxon>
        <taxon>Parasitiformes</taxon>
        <taxon>Ixodida</taxon>
        <taxon>Ixodoidea</taxon>
        <taxon>Ixodidae</taxon>
        <taxon>Haemaphysalinae</taxon>
        <taxon>Haemaphysalis</taxon>
    </lineage>
</organism>
<feature type="compositionally biased region" description="Basic and acidic residues" evidence="1">
    <location>
        <begin position="51"/>
        <end position="66"/>
    </location>
</feature>
<protein>
    <submittedName>
        <fullName evidence="2">Uncharacterized protein</fullName>
    </submittedName>
</protein>
<dbReference type="EMBL" id="JABSTR010000005">
    <property type="protein sequence ID" value="KAH9370016.1"/>
    <property type="molecule type" value="Genomic_DNA"/>
</dbReference>